<dbReference type="Proteomes" id="UP000286598">
    <property type="component" value="Unassembled WGS sequence"/>
</dbReference>
<protein>
    <submittedName>
        <fullName evidence="1">Uncharacterized protein</fullName>
    </submittedName>
</protein>
<evidence type="ECO:0000313" key="1">
    <source>
        <dbReference type="EMBL" id="RHK48381.1"/>
    </source>
</evidence>
<proteinExistence type="predicted"/>
<sequence length="70" mass="7996">MSVFITFVKPTPTFTAHLYKFLITFTVTNKKDRMIMGTLSIFAIFRADKMAVEVITKRTARACFNSIQKG</sequence>
<reference evidence="1 2" key="1">
    <citation type="submission" date="2018-08" db="EMBL/GenBank/DDBJ databases">
        <title>A genome reference for cultivated species of the human gut microbiota.</title>
        <authorList>
            <person name="Zou Y."/>
            <person name="Xue W."/>
            <person name="Luo G."/>
        </authorList>
    </citation>
    <scope>NUCLEOTIDE SEQUENCE [LARGE SCALE GENOMIC DNA]</scope>
    <source>
        <strain evidence="1 2">AF42-9</strain>
    </source>
</reference>
<comment type="caution">
    <text evidence="1">The sequence shown here is derived from an EMBL/GenBank/DDBJ whole genome shotgun (WGS) entry which is preliminary data.</text>
</comment>
<name>A0A415GGU4_9BACT</name>
<dbReference type="EMBL" id="QRNO01000065">
    <property type="protein sequence ID" value="RHK48381.1"/>
    <property type="molecule type" value="Genomic_DNA"/>
</dbReference>
<organism evidence="1 2">
    <name type="scientific">Leyella stercorea</name>
    <dbReference type="NCBI Taxonomy" id="363265"/>
    <lineage>
        <taxon>Bacteria</taxon>
        <taxon>Pseudomonadati</taxon>
        <taxon>Bacteroidota</taxon>
        <taxon>Bacteroidia</taxon>
        <taxon>Bacteroidales</taxon>
        <taxon>Prevotellaceae</taxon>
        <taxon>Leyella</taxon>
    </lineage>
</organism>
<gene>
    <name evidence="1" type="ORF">DW060_10755</name>
</gene>
<keyword evidence="2" id="KW-1185">Reference proteome</keyword>
<evidence type="ECO:0000313" key="2">
    <source>
        <dbReference type="Proteomes" id="UP000286598"/>
    </source>
</evidence>
<dbReference type="AlphaFoldDB" id="A0A415GGU4"/>
<accession>A0A415GGU4</accession>